<evidence type="ECO:0000313" key="2">
    <source>
        <dbReference type="Proteomes" id="UP000789901"/>
    </source>
</evidence>
<protein>
    <submittedName>
        <fullName evidence="1">1732_t:CDS:1</fullName>
    </submittedName>
</protein>
<organism evidence="1 2">
    <name type="scientific">Gigaspora margarita</name>
    <dbReference type="NCBI Taxonomy" id="4874"/>
    <lineage>
        <taxon>Eukaryota</taxon>
        <taxon>Fungi</taxon>
        <taxon>Fungi incertae sedis</taxon>
        <taxon>Mucoromycota</taxon>
        <taxon>Glomeromycotina</taxon>
        <taxon>Glomeromycetes</taxon>
        <taxon>Diversisporales</taxon>
        <taxon>Gigasporaceae</taxon>
        <taxon>Gigaspora</taxon>
    </lineage>
</organism>
<dbReference type="EMBL" id="CAJVQB010120637">
    <property type="protein sequence ID" value="CAG8853145.1"/>
    <property type="molecule type" value="Genomic_DNA"/>
</dbReference>
<sequence>MVQASKIINLQNTDKRWFETCIKAYLASKDPVNRRPDQEIFMILVDY</sequence>
<feature type="non-terminal residue" evidence="1">
    <location>
        <position position="47"/>
    </location>
</feature>
<keyword evidence="2" id="KW-1185">Reference proteome</keyword>
<evidence type="ECO:0000313" key="1">
    <source>
        <dbReference type="EMBL" id="CAG8853145.1"/>
    </source>
</evidence>
<proteinExistence type="predicted"/>
<gene>
    <name evidence="1" type="ORF">GMARGA_LOCUS41966</name>
</gene>
<dbReference type="Proteomes" id="UP000789901">
    <property type="component" value="Unassembled WGS sequence"/>
</dbReference>
<name>A0ABN7XDP3_GIGMA</name>
<reference evidence="1 2" key="1">
    <citation type="submission" date="2021-06" db="EMBL/GenBank/DDBJ databases">
        <authorList>
            <person name="Kallberg Y."/>
            <person name="Tangrot J."/>
            <person name="Rosling A."/>
        </authorList>
    </citation>
    <scope>NUCLEOTIDE SEQUENCE [LARGE SCALE GENOMIC DNA]</scope>
    <source>
        <strain evidence="1 2">120-4 pot B 10/14</strain>
    </source>
</reference>
<comment type="caution">
    <text evidence="1">The sequence shown here is derived from an EMBL/GenBank/DDBJ whole genome shotgun (WGS) entry which is preliminary data.</text>
</comment>
<accession>A0ABN7XDP3</accession>